<dbReference type="Gene3D" id="3.40.630.30">
    <property type="match status" value="1"/>
</dbReference>
<evidence type="ECO:0000313" key="3">
    <source>
        <dbReference type="Proteomes" id="UP000035553"/>
    </source>
</evidence>
<evidence type="ECO:0000313" key="2">
    <source>
        <dbReference type="EMBL" id="KLI01466.1"/>
    </source>
</evidence>
<dbReference type="GO" id="GO:0034069">
    <property type="term" value="F:aminoglycoside N-acetyltransferase activity"/>
    <property type="evidence" value="ECO:0007669"/>
    <property type="project" value="TreeGrafter"/>
</dbReference>
<dbReference type="EMBL" id="AFVQ02000200">
    <property type="protein sequence ID" value="KLI01466.1"/>
    <property type="molecule type" value="Genomic_DNA"/>
</dbReference>
<feature type="domain" description="N-acetyltransferase" evidence="1">
    <location>
        <begin position="4"/>
        <end position="176"/>
    </location>
</feature>
<dbReference type="GO" id="GO:0030649">
    <property type="term" value="P:aminoglycoside antibiotic catabolic process"/>
    <property type="evidence" value="ECO:0007669"/>
    <property type="project" value="TreeGrafter"/>
</dbReference>
<protein>
    <recommendedName>
        <fullName evidence="1">N-acetyltransferase domain-containing protein</fullName>
    </recommendedName>
</protein>
<sequence>MDTTEIRQAKSREEWHAALSLWSDVFQKERAFFKDRIEWDPNTNWRHTWIAKVNGHLAAAVHLFPFFLNYDGAALKCGGIGNVAARPEYRGRHLVRTLLNRQSKWMMEHDFDLSMLYTGIPAFYEKEDWHVLHVKEQVLEASRIPEESKGNRLYSIRSLKEHDRNEIALLYDRYNQSLVGPTIRSAAYWNGQFKWLNNRTGGGFAAFCNRRLVAYLRWEAFDHETLGLQECCYLPGHEAALPALVQRVKEACPRGKFMSAQMPESHALRQWFERWGAHHQDNTRTMWKVIRLPKLCRKLEPIFSKHLTGGERLLVRVGSEAILFYREKGQVVTALPSDSITFQPSIERDETDFIHDLLLGMDGEKQPYTSLFQKNAFVCWKTDRF</sequence>
<dbReference type="InterPro" id="IPR016181">
    <property type="entry name" value="Acyl_CoA_acyltransferase"/>
</dbReference>
<dbReference type="Proteomes" id="UP000035553">
    <property type="component" value="Unassembled WGS sequence"/>
</dbReference>
<dbReference type="PROSITE" id="PS51186">
    <property type="entry name" value="GNAT"/>
    <property type="match status" value="1"/>
</dbReference>
<keyword evidence="3" id="KW-1185">Reference proteome</keyword>
<name>A0A0U1QLG4_9BACL</name>
<proteinExistence type="predicted"/>
<reference evidence="2 3" key="1">
    <citation type="journal article" date="2011" name="J. Bacteriol.">
        <title>Draft genome sequence of Sporolactobacillus inulinus strain CASD, an efficient D-lactic acid-producing bacterium with high-concentration lactate tolerance capability.</title>
        <authorList>
            <person name="Yu B."/>
            <person name="Su F."/>
            <person name="Wang L."/>
            <person name="Xu K."/>
            <person name="Zhao B."/>
            <person name="Xu P."/>
        </authorList>
    </citation>
    <scope>NUCLEOTIDE SEQUENCE [LARGE SCALE GENOMIC DNA]</scope>
    <source>
        <strain evidence="2 3">CASD</strain>
    </source>
</reference>
<dbReference type="InterPro" id="IPR000182">
    <property type="entry name" value="GNAT_dom"/>
</dbReference>
<dbReference type="SUPFAM" id="SSF55729">
    <property type="entry name" value="Acyl-CoA N-acyltransferases (Nat)"/>
    <property type="match status" value="1"/>
</dbReference>
<dbReference type="InterPro" id="IPR051554">
    <property type="entry name" value="Acetyltransferase_Eis"/>
</dbReference>
<dbReference type="STRING" id="1069536.SINU_13440"/>
<dbReference type="PANTHER" id="PTHR37817">
    <property type="entry name" value="N-ACETYLTRANSFERASE EIS"/>
    <property type="match status" value="1"/>
</dbReference>
<dbReference type="CDD" id="cd04301">
    <property type="entry name" value="NAT_SF"/>
    <property type="match status" value="1"/>
</dbReference>
<organism evidence="2 3">
    <name type="scientific">Sporolactobacillus inulinus CASD</name>
    <dbReference type="NCBI Taxonomy" id="1069536"/>
    <lineage>
        <taxon>Bacteria</taxon>
        <taxon>Bacillati</taxon>
        <taxon>Bacillota</taxon>
        <taxon>Bacilli</taxon>
        <taxon>Bacillales</taxon>
        <taxon>Sporolactobacillaceae</taxon>
        <taxon>Sporolactobacillus</taxon>
    </lineage>
</organism>
<dbReference type="RefSeq" id="WP_010023948.1">
    <property type="nucleotide sequence ID" value="NZ_AFVQ02000200.1"/>
</dbReference>
<evidence type="ECO:0000259" key="1">
    <source>
        <dbReference type="PROSITE" id="PS51186"/>
    </source>
</evidence>
<gene>
    <name evidence="2" type="ORF">SINU_13440</name>
</gene>
<dbReference type="PANTHER" id="PTHR37817:SF1">
    <property type="entry name" value="N-ACETYLTRANSFERASE EIS"/>
    <property type="match status" value="1"/>
</dbReference>
<dbReference type="Pfam" id="PF13527">
    <property type="entry name" value="Acetyltransf_9"/>
    <property type="match status" value="1"/>
</dbReference>
<comment type="caution">
    <text evidence="2">The sequence shown here is derived from an EMBL/GenBank/DDBJ whole genome shotgun (WGS) entry which is preliminary data.</text>
</comment>
<accession>A0A0U1QLG4</accession>
<dbReference type="AlphaFoldDB" id="A0A0U1QLG4"/>